<sequence length="244" mass="28053">MKRIAAYLLSMLAQTANAADLQLLTDYHPPLHFQQGEQLVGFGVDIVRALAKTTGDQIHLQQVPLLRALRMASDTPDTGVFTVLRTDERDNRYQWVGPLIEVETALYAQDTRQPRVRSLHEADRAGRITVPRKWLVYSYLQKQDLNNLYGVETPEQMMRLFSLGRTDFVVTDTLSFASLAREQGMEPGRLQYQIPLMKQDTYIAFSLQTDPRQVARWQRALDSLRADGRLEQIRQRWLVGALPR</sequence>
<organism evidence="3 4">
    <name type="scientific">Pseudomonas monsensis</name>
    <dbReference type="NCBI Taxonomy" id="2745509"/>
    <lineage>
        <taxon>Bacteria</taxon>
        <taxon>Pseudomonadati</taxon>
        <taxon>Pseudomonadota</taxon>
        <taxon>Gammaproteobacteria</taxon>
        <taxon>Pseudomonadales</taxon>
        <taxon>Pseudomonadaceae</taxon>
        <taxon>Pseudomonas</taxon>
    </lineage>
</organism>
<dbReference type="Proteomes" id="UP001207830">
    <property type="component" value="Unassembled WGS sequence"/>
</dbReference>
<dbReference type="Gene3D" id="3.40.190.10">
    <property type="entry name" value="Periplasmic binding protein-like II"/>
    <property type="match status" value="2"/>
</dbReference>
<comment type="caution">
    <text evidence="3">The sequence shown here is derived from an EMBL/GenBank/DDBJ whole genome shotgun (WGS) entry which is preliminary data.</text>
</comment>
<feature type="chain" id="PRO_5047530338" evidence="1">
    <location>
        <begin position="19"/>
        <end position="244"/>
    </location>
</feature>
<dbReference type="Pfam" id="PF00497">
    <property type="entry name" value="SBP_bac_3"/>
    <property type="match status" value="1"/>
</dbReference>
<keyword evidence="1" id="KW-0732">Signal</keyword>
<protein>
    <submittedName>
        <fullName evidence="3">Transporter substrate-binding domain-containing protein</fullName>
    </submittedName>
</protein>
<evidence type="ECO:0000313" key="3">
    <source>
        <dbReference type="EMBL" id="MCY0107251.1"/>
    </source>
</evidence>
<evidence type="ECO:0000313" key="4">
    <source>
        <dbReference type="Proteomes" id="UP001207830"/>
    </source>
</evidence>
<name>A0ABT3YP53_9PSED</name>
<reference evidence="3 4" key="1">
    <citation type="submission" date="2022-07" db="EMBL/GenBank/DDBJ databases">
        <title>Characterization of plant growth promoting rhizobacteria (PGPR) for use as bioinoculants in agriculture.</title>
        <authorList>
            <person name="Hassen A.I."/>
            <person name="Pierneef R."/>
        </authorList>
    </citation>
    <scope>NUCLEOTIDE SEQUENCE [LARGE SCALE GENOMIC DNA]</scope>
    <source>
        <strain evidence="3 4">SARCC-3054</strain>
    </source>
</reference>
<evidence type="ECO:0000259" key="2">
    <source>
        <dbReference type="SMART" id="SM00062"/>
    </source>
</evidence>
<dbReference type="SMART" id="SM00062">
    <property type="entry name" value="PBPb"/>
    <property type="match status" value="1"/>
</dbReference>
<dbReference type="RefSeq" id="WP_123467819.1">
    <property type="nucleotide sequence ID" value="NZ_CP077087.1"/>
</dbReference>
<proteinExistence type="predicted"/>
<evidence type="ECO:0000256" key="1">
    <source>
        <dbReference type="SAM" id="SignalP"/>
    </source>
</evidence>
<accession>A0ABT3YP53</accession>
<dbReference type="SUPFAM" id="SSF53850">
    <property type="entry name" value="Periplasmic binding protein-like II"/>
    <property type="match status" value="1"/>
</dbReference>
<dbReference type="InterPro" id="IPR001638">
    <property type="entry name" value="Solute-binding_3/MltF_N"/>
</dbReference>
<feature type="domain" description="Solute-binding protein family 3/N-terminal" evidence="2">
    <location>
        <begin position="20"/>
        <end position="241"/>
    </location>
</feature>
<gene>
    <name evidence="3" type="ORF">NQF78_02940</name>
</gene>
<dbReference type="PANTHER" id="PTHR38834:SF3">
    <property type="entry name" value="SOLUTE-BINDING PROTEIN FAMILY 3_N-TERMINAL DOMAIN-CONTAINING PROTEIN"/>
    <property type="match status" value="1"/>
</dbReference>
<feature type="signal peptide" evidence="1">
    <location>
        <begin position="1"/>
        <end position="18"/>
    </location>
</feature>
<dbReference type="EMBL" id="JANIGP010000001">
    <property type="protein sequence ID" value="MCY0107251.1"/>
    <property type="molecule type" value="Genomic_DNA"/>
</dbReference>
<dbReference type="PANTHER" id="PTHR38834">
    <property type="entry name" value="PERIPLASMIC SUBSTRATE BINDING PROTEIN FAMILY 3"/>
    <property type="match status" value="1"/>
</dbReference>
<keyword evidence="4" id="KW-1185">Reference proteome</keyword>